<feature type="transmembrane region" description="Helical" evidence="3">
    <location>
        <begin position="262"/>
        <end position="282"/>
    </location>
</feature>
<evidence type="ECO:0000313" key="5">
    <source>
        <dbReference type="EMBL" id="CAF3602778.1"/>
    </source>
</evidence>
<feature type="transmembrane region" description="Helical" evidence="3">
    <location>
        <begin position="361"/>
        <end position="377"/>
    </location>
</feature>
<dbReference type="Proteomes" id="UP000663868">
    <property type="component" value="Unassembled WGS sequence"/>
</dbReference>
<sequence>MTEEINNNNIQTILYSLQAKVDRLENVNKELEEKLLQQDKSIDQLLTNVNLQKSNSAPSASRQEEEHLLLDKEDDVEQVSHSSKTSKDNKKKLTVDRSIHNLPLVNILGIIFPVLSAIAMLADSILHIIFHKSDDDKQKNYAGLISTVLILFYYLQYDVKFNLTHPRLYILYQFLIWSLVFTGDIIYVYYYHTMLHRPFMMYTFVCYAILDTSYIFTIGYLKFKGYRQHMFIITIQSIFELIAMMTEMLIIFIPIFGTHEAITTTSVTFFMLYKFLSASYTDMLDLKYSKLSRFCLWMLVLFSILSIVFEYFVYGFEQLIEENTKNHQNYQKNQTSTLSSSTNQYKNTENYFIIARELSELFGTTACYSLLILQFFMKKERKNK</sequence>
<feature type="region of interest" description="Disordered" evidence="2">
    <location>
        <begin position="71"/>
        <end position="90"/>
    </location>
</feature>
<accession>A0A818N994</accession>
<feature type="transmembrane region" description="Helical" evidence="3">
    <location>
        <begin position="107"/>
        <end position="129"/>
    </location>
</feature>
<dbReference type="Proteomes" id="UP000663860">
    <property type="component" value="Unassembled WGS sequence"/>
</dbReference>
<keyword evidence="3" id="KW-0812">Transmembrane</keyword>
<feature type="transmembrane region" description="Helical" evidence="3">
    <location>
        <begin position="169"/>
        <end position="190"/>
    </location>
</feature>
<evidence type="ECO:0000256" key="2">
    <source>
        <dbReference type="SAM" id="MobiDB-lite"/>
    </source>
</evidence>
<keyword evidence="3" id="KW-1133">Transmembrane helix</keyword>
<feature type="transmembrane region" description="Helical" evidence="3">
    <location>
        <begin position="233"/>
        <end position="256"/>
    </location>
</feature>
<proteinExistence type="predicted"/>
<evidence type="ECO:0000256" key="3">
    <source>
        <dbReference type="SAM" id="Phobius"/>
    </source>
</evidence>
<dbReference type="AlphaFoldDB" id="A0A818N994"/>
<feature type="transmembrane region" description="Helical" evidence="3">
    <location>
        <begin position="294"/>
        <end position="314"/>
    </location>
</feature>
<feature type="coiled-coil region" evidence="1">
    <location>
        <begin position="14"/>
        <end position="48"/>
    </location>
</feature>
<protein>
    <submittedName>
        <fullName evidence="5">Uncharacterized protein</fullName>
    </submittedName>
</protein>
<keyword evidence="3" id="KW-0472">Membrane</keyword>
<keyword evidence="1" id="KW-0175">Coiled coil</keyword>
<name>A0A818N994_9BILA</name>
<comment type="caution">
    <text evidence="5">The sequence shown here is derived from an EMBL/GenBank/DDBJ whole genome shotgun (WGS) entry which is preliminary data.</text>
</comment>
<organism evidence="5 6">
    <name type="scientific">Adineta steineri</name>
    <dbReference type="NCBI Taxonomy" id="433720"/>
    <lineage>
        <taxon>Eukaryota</taxon>
        <taxon>Metazoa</taxon>
        <taxon>Spiralia</taxon>
        <taxon>Gnathifera</taxon>
        <taxon>Rotifera</taxon>
        <taxon>Eurotatoria</taxon>
        <taxon>Bdelloidea</taxon>
        <taxon>Adinetida</taxon>
        <taxon>Adinetidae</taxon>
        <taxon>Adineta</taxon>
    </lineage>
</organism>
<evidence type="ECO:0000313" key="6">
    <source>
        <dbReference type="Proteomes" id="UP000663868"/>
    </source>
</evidence>
<feature type="transmembrane region" description="Helical" evidence="3">
    <location>
        <begin position="141"/>
        <end position="157"/>
    </location>
</feature>
<feature type="transmembrane region" description="Helical" evidence="3">
    <location>
        <begin position="202"/>
        <end position="221"/>
    </location>
</feature>
<reference evidence="5" key="1">
    <citation type="submission" date="2021-02" db="EMBL/GenBank/DDBJ databases">
        <authorList>
            <person name="Nowell W R."/>
        </authorList>
    </citation>
    <scope>NUCLEOTIDE SEQUENCE</scope>
</reference>
<gene>
    <name evidence="4" type="ORF">IZO911_LOCUS10782</name>
    <name evidence="5" type="ORF">KXQ929_LOCUS5222</name>
</gene>
<dbReference type="EMBL" id="CAJNOE010000079">
    <property type="protein sequence ID" value="CAF0873385.1"/>
    <property type="molecule type" value="Genomic_DNA"/>
</dbReference>
<evidence type="ECO:0000313" key="4">
    <source>
        <dbReference type="EMBL" id="CAF0873385.1"/>
    </source>
</evidence>
<evidence type="ECO:0000256" key="1">
    <source>
        <dbReference type="SAM" id="Coils"/>
    </source>
</evidence>
<dbReference type="EMBL" id="CAJOBB010000189">
    <property type="protein sequence ID" value="CAF3602778.1"/>
    <property type="molecule type" value="Genomic_DNA"/>
</dbReference>